<proteinExistence type="predicted"/>
<reference evidence="2" key="1">
    <citation type="submission" date="2023-07" db="EMBL/GenBank/DDBJ databases">
        <title>30 novel species of actinomycetes from the DSMZ collection.</title>
        <authorList>
            <person name="Nouioui I."/>
        </authorList>
    </citation>
    <scope>NUCLEOTIDE SEQUENCE [LARGE SCALE GENOMIC DNA]</scope>
    <source>
        <strain evidence="2">DSM 44917</strain>
    </source>
</reference>
<evidence type="ECO:0000313" key="1">
    <source>
        <dbReference type="EMBL" id="MDT0306823.1"/>
    </source>
</evidence>
<dbReference type="EMBL" id="JAVREN010000008">
    <property type="protein sequence ID" value="MDT0306823.1"/>
    <property type="molecule type" value="Genomic_DNA"/>
</dbReference>
<accession>A0ABU2L675</accession>
<protein>
    <submittedName>
        <fullName evidence="1">Uncharacterized protein</fullName>
    </submittedName>
</protein>
<organism evidence="1 2">
    <name type="scientific">Streptomyces boetiae</name>
    <dbReference type="NCBI Taxonomy" id="3075541"/>
    <lineage>
        <taxon>Bacteria</taxon>
        <taxon>Bacillati</taxon>
        <taxon>Actinomycetota</taxon>
        <taxon>Actinomycetes</taxon>
        <taxon>Kitasatosporales</taxon>
        <taxon>Streptomycetaceae</taxon>
        <taxon>Streptomyces</taxon>
    </lineage>
</organism>
<sequence length="72" mass="7580">MNVRPGVAHGLVVDAQSVRCGDQLLVGGQALTVVDMAALPRGGRRLTFGTGETFTMGPATVVWATRTISVRR</sequence>
<keyword evidence="2" id="KW-1185">Reference proteome</keyword>
<dbReference type="Proteomes" id="UP001183388">
    <property type="component" value="Unassembled WGS sequence"/>
</dbReference>
<dbReference type="RefSeq" id="WP_311629761.1">
    <property type="nucleotide sequence ID" value="NZ_JAVREN010000008.1"/>
</dbReference>
<comment type="caution">
    <text evidence="1">The sequence shown here is derived from an EMBL/GenBank/DDBJ whole genome shotgun (WGS) entry which is preliminary data.</text>
</comment>
<name>A0ABU2L675_9ACTN</name>
<evidence type="ECO:0000313" key="2">
    <source>
        <dbReference type="Proteomes" id="UP001183388"/>
    </source>
</evidence>
<gene>
    <name evidence="1" type="ORF">RM780_07585</name>
</gene>